<keyword evidence="2" id="KW-1185">Reference proteome</keyword>
<dbReference type="AlphaFoldDB" id="A0AAV4WKP0"/>
<organism evidence="1 2">
    <name type="scientific">Caerostris extrusa</name>
    <name type="common">Bark spider</name>
    <name type="synonym">Caerostris bankana</name>
    <dbReference type="NCBI Taxonomy" id="172846"/>
    <lineage>
        <taxon>Eukaryota</taxon>
        <taxon>Metazoa</taxon>
        <taxon>Ecdysozoa</taxon>
        <taxon>Arthropoda</taxon>
        <taxon>Chelicerata</taxon>
        <taxon>Arachnida</taxon>
        <taxon>Araneae</taxon>
        <taxon>Araneomorphae</taxon>
        <taxon>Entelegynae</taxon>
        <taxon>Araneoidea</taxon>
        <taxon>Araneidae</taxon>
        <taxon>Caerostris</taxon>
    </lineage>
</organism>
<reference evidence="1 2" key="1">
    <citation type="submission" date="2021-06" db="EMBL/GenBank/DDBJ databases">
        <title>Caerostris extrusa draft genome.</title>
        <authorList>
            <person name="Kono N."/>
            <person name="Arakawa K."/>
        </authorList>
    </citation>
    <scope>NUCLEOTIDE SEQUENCE [LARGE SCALE GENOMIC DNA]</scope>
</reference>
<name>A0AAV4WKP0_CAEEX</name>
<proteinExistence type="predicted"/>
<evidence type="ECO:0000313" key="2">
    <source>
        <dbReference type="Proteomes" id="UP001054945"/>
    </source>
</evidence>
<evidence type="ECO:0000313" key="1">
    <source>
        <dbReference type="EMBL" id="GIY82424.1"/>
    </source>
</evidence>
<gene>
    <name evidence="1" type="ORF">CEXT_242041</name>
</gene>
<accession>A0AAV4WKP0</accession>
<protein>
    <submittedName>
        <fullName evidence="1">Uncharacterized protein</fullName>
    </submittedName>
</protein>
<sequence>MWVIGRCQSQCPQKYFESCGLSVCEFKTPLLGDFLSTRSCPFPSEQFLKRCEIHWGRVDSICSKSIFHRALCLESQEGGEVSRVYKRKVRCIDKSFSLRF</sequence>
<dbReference type="Proteomes" id="UP001054945">
    <property type="component" value="Unassembled WGS sequence"/>
</dbReference>
<comment type="caution">
    <text evidence="1">The sequence shown here is derived from an EMBL/GenBank/DDBJ whole genome shotgun (WGS) entry which is preliminary data.</text>
</comment>
<dbReference type="EMBL" id="BPLR01016247">
    <property type="protein sequence ID" value="GIY82424.1"/>
    <property type="molecule type" value="Genomic_DNA"/>
</dbReference>